<dbReference type="SUPFAM" id="SSF48008">
    <property type="entry name" value="GntR ligand-binding domain-like"/>
    <property type="match status" value="1"/>
</dbReference>
<evidence type="ECO:0000256" key="3">
    <source>
        <dbReference type="ARBA" id="ARBA00023163"/>
    </source>
</evidence>
<protein>
    <submittedName>
        <fullName evidence="5">DNA-binding transcriptional regulator, GntR family</fullName>
    </submittedName>
</protein>
<dbReference type="PROSITE" id="PS50949">
    <property type="entry name" value="HTH_GNTR"/>
    <property type="match status" value="1"/>
</dbReference>
<dbReference type="Proteomes" id="UP000199071">
    <property type="component" value="Unassembled WGS sequence"/>
</dbReference>
<dbReference type="InterPro" id="IPR036390">
    <property type="entry name" value="WH_DNA-bd_sf"/>
</dbReference>
<gene>
    <name evidence="5" type="ORF">SAMN02982931_03843</name>
</gene>
<dbReference type="AlphaFoldDB" id="A0A1G6DVI4"/>
<dbReference type="RefSeq" id="WP_090878899.1">
    <property type="nucleotide sequence ID" value="NZ_FMXQ01000008.1"/>
</dbReference>
<dbReference type="GO" id="GO:0003700">
    <property type="term" value="F:DNA-binding transcription factor activity"/>
    <property type="evidence" value="ECO:0007669"/>
    <property type="project" value="InterPro"/>
</dbReference>
<proteinExistence type="predicted"/>
<dbReference type="SMART" id="SM00895">
    <property type="entry name" value="FCD"/>
    <property type="match status" value="1"/>
</dbReference>
<dbReference type="InterPro" id="IPR011711">
    <property type="entry name" value="GntR_C"/>
</dbReference>
<dbReference type="Gene3D" id="1.10.10.10">
    <property type="entry name" value="Winged helix-like DNA-binding domain superfamily/Winged helix DNA-binding domain"/>
    <property type="match status" value="1"/>
</dbReference>
<dbReference type="SUPFAM" id="SSF46785">
    <property type="entry name" value="Winged helix' DNA-binding domain"/>
    <property type="match status" value="1"/>
</dbReference>
<dbReference type="Pfam" id="PF07729">
    <property type="entry name" value="FCD"/>
    <property type="match status" value="1"/>
</dbReference>
<keyword evidence="3" id="KW-0804">Transcription</keyword>
<dbReference type="PANTHER" id="PTHR43537">
    <property type="entry name" value="TRANSCRIPTIONAL REGULATOR, GNTR FAMILY"/>
    <property type="match status" value="1"/>
</dbReference>
<organism evidence="5 6">
    <name type="scientific">Bauldia litoralis</name>
    <dbReference type="NCBI Taxonomy" id="665467"/>
    <lineage>
        <taxon>Bacteria</taxon>
        <taxon>Pseudomonadati</taxon>
        <taxon>Pseudomonadota</taxon>
        <taxon>Alphaproteobacteria</taxon>
        <taxon>Hyphomicrobiales</taxon>
        <taxon>Kaistiaceae</taxon>
        <taxon>Bauldia</taxon>
    </lineage>
</organism>
<dbReference type="InterPro" id="IPR008920">
    <property type="entry name" value="TF_FadR/GntR_C"/>
</dbReference>
<keyword evidence="6" id="KW-1185">Reference proteome</keyword>
<dbReference type="InterPro" id="IPR036388">
    <property type="entry name" value="WH-like_DNA-bd_sf"/>
</dbReference>
<name>A0A1G6DVI4_9HYPH</name>
<dbReference type="GO" id="GO:0003677">
    <property type="term" value="F:DNA binding"/>
    <property type="evidence" value="ECO:0007669"/>
    <property type="project" value="UniProtKB-KW"/>
</dbReference>
<dbReference type="Pfam" id="PF00392">
    <property type="entry name" value="GntR"/>
    <property type="match status" value="1"/>
</dbReference>
<dbReference type="PRINTS" id="PR00035">
    <property type="entry name" value="HTHGNTR"/>
</dbReference>
<evidence type="ECO:0000259" key="4">
    <source>
        <dbReference type="PROSITE" id="PS50949"/>
    </source>
</evidence>
<feature type="domain" description="HTH gntR-type" evidence="4">
    <location>
        <begin position="7"/>
        <end position="74"/>
    </location>
</feature>
<dbReference type="STRING" id="665467.SAMN02982931_03843"/>
<evidence type="ECO:0000256" key="1">
    <source>
        <dbReference type="ARBA" id="ARBA00023015"/>
    </source>
</evidence>
<dbReference type="OrthoDB" id="9028214at2"/>
<accession>A0A1G6DVI4</accession>
<dbReference type="PANTHER" id="PTHR43537:SF45">
    <property type="entry name" value="GNTR FAMILY REGULATORY PROTEIN"/>
    <property type="match status" value="1"/>
</dbReference>
<dbReference type="InterPro" id="IPR000524">
    <property type="entry name" value="Tscrpt_reg_HTH_GntR"/>
</dbReference>
<evidence type="ECO:0000313" key="6">
    <source>
        <dbReference type="Proteomes" id="UP000199071"/>
    </source>
</evidence>
<keyword evidence="1" id="KW-0805">Transcription regulation</keyword>
<evidence type="ECO:0000313" key="5">
    <source>
        <dbReference type="EMBL" id="SDB49156.1"/>
    </source>
</evidence>
<dbReference type="CDD" id="cd07377">
    <property type="entry name" value="WHTH_GntR"/>
    <property type="match status" value="1"/>
</dbReference>
<evidence type="ECO:0000256" key="2">
    <source>
        <dbReference type="ARBA" id="ARBA00023125"/>
    </source>
</evidence>
<dbReference type="Gene3D" id="1.20.120.530">
    <property type="entry name" value="GntR ligand-binding domain-like"/>
    <property type="match status" value="1"/>
</dbReference>
<keyword evidence="2 5" id="KW-0238">DNA-binding</keyword>
<sequence length="223" mass="25242">MKQGATVTRVDDAYERLKDEILQNRMPPGFQAPEPEIALRLGMSRTPVREALIRLEASGLIELIPRRGARVLPVSPTDMREIYEILTALEPEAAAGLARSRPTAEMLAGLAEATDEMEAALERNDLEAWAVADDAYHRRLLALNENRRLSAIVGSLFDQAHRVRMITLRLRAPPTESTREHREILHHIQAGNVEVTRTVFRHHRERAARELLSILENYRLPGL</sequence>
<dbReference type="SMART" id="SM00345">
    <property type="entry name" value="HTH_GNTR"/>
    <property type="match status" value="1"/>
</dbReference>
<dbReference type="EMBL" id="FMXQ01000008">
    <property type="protein sequence ID" value="SDB49156.1"/>
    <property type="molecule type" value="Genomic_DNA"/>
</dbReference>
<reference evidence="5 6" key="1">
    <citation type="submission" date="2016-10" db="EMBL/GenBank/DDBJ databases">
        <authorList>
            <person name="de Groot N.N."/>
        </authorList>
    </citation>
    <scope>NUCLEOTIDE SEQUENCE [LARGE SCALE GENOMIC DNA]</scope>
    <source>
        <strain evidence="5 6">ATCC 35022</strain>
    </source>
</reference>